<dbReference type="PANTHER" id="PTHR33154">
    <property type="entry name" value="TRANSCRIPTIONAL REGULATOR, ARSR FAMILY"/>
    <property type="match status" value="1"/>
</dbReference>
<dbReference type="PROSITE" id="PS50987">
    <property type="entry name" value="HTH_ARSR_2"/>
    <property type="match status" value="1"/>
</dbReference>
<gene>
    <name evidence="5" type="ordered locus">CTN_1400</name>
</gene>
<dbReference type="InterPro" id="IPR011991">
    <property type="entry name" value="ArsR-like_HTH"/>
</dbReference>
<dbReference type="InterPro" id="IPR036388">
    <property type="entry name" value="WH-like_DNA-bd_sf"/>
</dbReference>
<dbReference type="InterPro" id="IPR051081">
    <property type="entry name" value="HTH_MetalResp_TranReg"/>
</dbReference>
<organism evidence="5 6">
    <name type="scientific">Thermotoga neapolitana (strain ATCC 49049 / DSM 4359 / NBRC 107923 / NS-E)</name>
    <dbReference type="NCBI Taxonomy" id="309803"/>
    <lineage>
        <taxon>Bacteria</taxon>
        <taxon>Thermotogati</taxon>
        <taxon>Thermotogota</taxon>
        <taxon>Thermotogae</taxon>
        <taxon>Thermotogales</taxon>
        <taxon>Thermotogaceae</taxon>
        <taxon>Thermotoga</taxon>
    </lineage>
</organism>
<name>B9K9E3_THENN</name>
<reference evidence="5 6" key="1">
    <citation type="journal article" date="2009" name="Biosci. Biotechnol. Biochem.">
        <title>WeGAS: a web-based microbial genome annotation system.</title>
        <authorList>
            <person name="Lee D."/>
            <person name="Seo H."/>
            <person name="Park C."/>
            <person name="Park K."/>
        </authorList>
    </citation>
    <scope>NUCLEOTIDE SEQUENCE [LARGE SCALE GENOMIC DNA]</scope>
    <source>
        <strain evidence="6">ATCC 49049 / DSM 4359 / NBRC 107923 / NS-E</strain>
    </source>
</reference>
<dbReference type="InterPro" id="IPR001845">
    <property type="entry name" value="HTH_ArsR_DNA-bd_dom"/>
</dbReference>
<keyword evidence="3" id="KW-0804">Transcription</keyword>
<dbReference type="GO" id="GO:0003700">
    <property type="term" value="F:DNA-binding transcription factor activity"/>
    <property type="evidence" value="ECO:0007669"/>
    <property type="project" value="InterPro"/>
</dbReference>
<dbReference type="eggNOG" id="COG0640">
    <property type="taxonomic scope" value="Bacteria"/>
</dbReference>
<protein>
    <submittedName>
        <fullName evidence="5">Transcriptional regulator, metal-sensing</fullName>
    </submittedName>
</protein>
<dbReference type="Proteomes" id="UP000000445">
    <property type="component" value="Chromosome"/>
</dbReference>
<dbReference type="InterPro" id="IPR036390">
    <property type="entry name" value="WH_DNA-bd_sf"/>
</dbReference>
<dbReference type="SUPFAM" id="SSF46785">
    <property type="entry name" value="Winged helix' DNA-binding domain"/>
    <property type="match status" value="1"/>
</dbReference>
<dbReference type="GO" id="GO:0003677">
    <property type="term" value="F:DNA binding"/>
    <property type="evidence" value="ECO:0007669"/>
    <property type="project" value="UniProtKB-KW"/>
</dbReference>
<dbReference type="EMBL" id="CP000916">
    <property type="protein sequence ID" value="ACM23576.1"/>
    <property type="molecule type" value="Genomic_DNA"/>
</dbReference>
<dbReference type="SMART" id="SM00418">
    <property type="entry name" value="HTH_ARSR"/>
    <property type="match status" value="1"/>
</dbReference>
<proteinExistence type="predicted"/>
<dbReference type="STRING" id="309803.CTN_1400"/>
<keyword evidence="6" id="KW-1185">Reference proteome</keyword>
<sequence length="89" mass="10237">MGVEEIFKALSCKWRVEILKEIAKRDLCMCELEAMDHLDPSTLSRHIAVLKRAGLVDVIREGKRKRLVLKDPRVLELVELAEKIAEGRQ</sequence>
<dbReference type="NCBIfam" id="NF033788">
    <property type="entry name" value="HTH_metalloreg"/>
    <property type="match status" value="1"/>
</dbReference>
<dbReference type="HOGENOM" id="CLU_097806_3_3_0"/>
<keyword evidence="1" id="KW-0805">Transcription regulation</keyword>
<dbReference type="PANTHER" id="PTHR33154:SF18">
    <property type="entry name" value="ARSENICAL RESISTANCE OPERON REPRESSOR"/>
    <property type="match status" value="1"/>
</dbReference>
<feature type="domain" description="HTH arsR-type" evidence="4">
    <location>
        <begin position="1"/>
        <end position="89"/>
    </location>
</feature>
<evidence type="ECO:0000259" key="4">
    <source>
        <dbReference type="PROSITE" id="PS50987"/>
    </source>
</evidence>
<dbReference type="Pfam" id="PF01022">
    <property type="entry name" value="HTH_5"/>
    <property type="match status" value="1"/>
</dbReference>
<dbReference type="CDD" id="cd00090">
    <property type="entry name" value="HTH_ARSR"/>
    <property type="match status" value="1"/>
</dbReference>
<evidence type="ECO:0000256" key="2">
    <source>
        <dbReference type="ARBA" id="ARBA00023125"/>
    </source>
</evidence>
<keyword evidence="2" id="KW-0238">DNA-binding</keyword>
<dbReference type="RefSeq" id="WP_015919870.1">
    <property type="nucleotide sequence ID" value="NC_011978.1"/>
</dbReference>
<evidence type="ECO:0000313" key="6">
    <source>
        <dbReference type="Proteomes" id="UP000000445"/>
    </source>
</evidence>
<evidence type="ECO:0000313" key="5">
    <source>
        <dbReference type="EMBL" id="ACM23576.1"/>
    </source>
</evidence>
<evidence type="ECO:0000256" key="1">
    <source>
        <dbReference type="ARBA" id="ARBA00023015"/>
    </source>
</evidence>
<dbReference type="Gene3D" id="1.10.10.10">
    <property type="entry name" value="Winged helix-like DNA-binding domain superfamily/Winged helix DNA-binding domain"/>
    <property type="match status" value="1"/>
</dbReference>
<dbReference type="PRINTS" id="PR00778">
    <property type="entry name" value="HTHARSR"/>
</dbReference>
<dbReference type="AlphaFoldDB" id="B9K9E3"/>
<dbReference type="KEGG" id="tna:CTN_1400"/>
<accession>B9K9E3</accession>
<evidence type="ECO:0000256" key="3">
    <source>
        <dbReference type="ARBA" id="ARBA00023163"/>
    </source>
</evidence>